<reference evidence="1 2" key="1">
    <citation type="submission" date="2020-09" db="EMBL/GenBank/DDBJ databases">
        <title>De no assembly of potato wild relative species, Solanum commersonii.</title>
        <authorList>
            <person name="Cho K."/>
        </authorList>
    </citation>
    <scope>NUCLEOTIDE SEQUENCE [LARGE SCALE GENOMIC DNA]</scope>
    <source>
        <strain evidence="1">LZ3.2</strain>
        <tissue evidence="1">Leaf</tissue>
    </source>
</reference>
<protein>
    <submittedName>
        <fullName evidence="1">Uncharacterized protein</fullName>
    </submittedName>
</protein>
<feature type="non-terminal residue" evidence="1">
    <location>
        <position position="1"/>
    </location>
</feature>
<gene>
    <name evidence="1" type="ORF">H5410_047284</name>
</gene>
<dbReference type="OrthoDB" id="1305336at2759"/>
<keyword evidence="2" id="KW-1185">Reference proteome</keyword>
<dbReference type="EMBL" id="JACXVP010000009">
    <property type="protein sequence ID" value="KAG5586850.1"/>
    <property type="molecule type" value="Genomic_DNA"/>
</dbReference>
<accession>A0A9J5XGP6</accession>
<sequence length="74" mass="8659">MLKEELKLYKVPEAWRPDFTMQEAPTISNEDQQWLQREFEEEEVLNAVKLCASDKAPGLVGLMAFLTSFYQSCW</sequence>
<name>A0A9J5XGP6_SOLCO</name>
<proteinExistence type="predicted"/>
<dbReference type="AlphaFoldDB" id="A0A9J5XGP6"/>
<dbReference type="Proteomes" id="UP000824120">
    <property type="component" value="Chromosome 9"/>
</dbReference>
<comment type="caution">
    <text evidence="1">The sequence shown here is derived from an EMBL/GenBank/DDBJ whole genome shotgun (WGS) entry which is preliminary data.</text>
</comment>
<organism evidence="1 2">
    <name type="scientific">Solanum commersonii</name>
    <name type="common">Commerson's wild potato</name>
    <name type="synonym">Commerson's nightshade</name>
    <dbReference type="NCBI Taxonomy" id="4109"/>
    <lineage>
        <taxon>Eukaryota</taxon>
        <taxon>Viridiplantae</taxon>
        <taxon>Streptophyta</taxon>
        <taxon>Embryophyta</taxon>
        <taxon>Tracheophyta</taxon>
        <taxon>Spermatophyta</taxon>
        <taxon>Magnoliopsida</taxon>
        <taxon>eudicotyledons</taxon>
        <taxon>Gunneridae</taxon>
        <taxon>Pentapetalae</taxon>
        <taxon>asterids</taxon>
        <taxon>lamiids</taxon>
        <taxon>Solanales</taxon>
        <taxon>Solanaceae</taxon>
        <taxon>Solanoideae</taxon>
        <taxon>Solaneae</taxon>
        <taxon>Solanum</taxon>
    </lineage>
</organism>
<evidence type="ECO:0000313" key="2">
    <source>
        <dbReference type="Proteomes" id="UP000824120"/>
    </source>
</evidence>
<evidence type="ECO:0000313" key="1">
    <source>
        <dbReference type="EMBL" id="KAG5586850.1"/>
    </source>
</evidence>